<dbReference type="Pfam" id="PF21000">
    <property type="entry name" value="RMI1_N_N"/>
    <property type="match status" value="1"/>
</dbReference>
<dbReference type="InterPro" id="IPR049363">
    <property type="entry name" value="RMI1_N"/>
</dbReference>
<evidence type="ECO:0000256" key="2">
    <source>
        <dbReference type="ARBA" id="ARBA00018987"/>
    </source>
</evidence>
<dbReference type="GO" id="GO:0031422">
    <property type="term" value="C:RecQ family helicase-topoisomerase III complex"/>
    <property type="evidence" value="ECO:0007669"/>
    <property type="project" value="TreeGrafter"/>
</dbReference>
<proteinExistence type="inferred from homology"/>
<organism evidence="5 6">
    <name type="scientific">Pinctada imbricata</name>
    <name type="common">Atlantic pearl-oyster</name>
    <name type="synonym">Pinctada martensii</name>
    <dbReference type="NCBI Taxonomy" id="66713"/>
    <lineage>
        <taxon>Eukaryota</taxon>
        <taxon>Metazoa</taxon>
        <taxon>Spiralia</taxon>
        <taxon>Lophotrochozoa</taxon>
        <taxon>Mollusca</taxon>
        <taxon>Bivalvia</taxon>
        <taxon>Autobranchia</taxon>
        <taxon>Pteriomorphia</taxon>
        <taxon>Pterioida</taxon>
        <taxon>Pterioidea</taxon>
        <taxon>Pteriidae</taxon>
        <taxon>Pinctada</taxon>
    </lineage>
</organism>
<comment type="caution">
    <text evidence="5">The sequence shown here is derived from an EMBL/GenBank/DDBJ whole genome shotgun (WGS) entry which is preliminary data.</text>
</comment>
<reference evidence="5" key="1">
    <citation type="submission" date="2019-08" db="EMBL/GenBank/DDBJ databases">
        <title>The improved chromosome-level genome for the pearl oyster Pinctada fucata martensii using PacBio sequencing and Hi-C.</title>
        <authorList>
            <person name="Zheng Z."/>
        </authorList>
    </citation>
    <scope>NUCLEOTIDE SEQUENCE</scope>
    <source>
        <strain evidence="5">ZZ-2019</strain>
        <tissue evidence="5">Adductor muscle</tissue>
    </source>
</reference>
<dbReference type="Gene3D" id="2.40.50.770">
    <property type="entry name" value="RecQ-mediated genome instability protein Rmi1, C-terminal domain"/>
    <property type="match status" value="1"/>
</dbReference>
<name>A0AA89C6T8_PINIB</name>
<dbReference type="InterPro" id="IPR013894">
    <property type="entry name" value="RMI1_OB"/>
</dbReference>
<dbReference type="EMBL" id="VSWD01000007">
    <property type="protein sequence ID" value="KAK3097200.1"/>
    <property type="molecule type" value="Genomic_DNA"/>
</dbReference>
<dbReference type="Gene3D" id="1.10.8.1020">
    <property type="entry name" value="RecQ-mediated genome instability protein 1, N-terminal domain"/>
    <property type="match status" value="1"/>
</dbReference>
<protein>
    <recommendedName>
        <fullName evidence="2">RecQ-mediated genome instability protein 1</fullName>
    </recommendedName>
</protein>
<dbReference type="PANTHER" id="PTHR14790">
    <property type="entry name" value="RECQ-MEDIATED GENOME INSTABILITY PROTEIN 1 RMI1"/>
    <property type="match status" value="1"/>
</dbReference>
<dbReference type="GO" id="GO:0016604">
    <property type="term" value="C:nuclear body"/>
    <property type="evidence" value="ECO:0007669"/>
    <property type="project" value="TreeGrafter"/>
</dbReference>
<evidence type="ECO:0000259" key="3">
    <source>
        <dbReference type="Pfam" id="PF08585"/>
    </source>
</evidence>
<dbReference type="AlphaFoldDB" id="A0AA89C6T8"/>
<evidence type="ECO:0000259" key="4">
    <source>
        <dbReference type="Pfam" id="PF21000"/>
    </source>
</evidence>
<dbReference type="PANTHER" id="PTHR14790:SF15">
    <property type="entry name" value="RECQ-MEDIATED GENOME INSTABILITY PROTEIN 1"/>
    <property type="match status" value="1"/>
</dbReference>
<keyword evidence="6" id="KW-1185">Reference proteome</keyword>
<dbReference type="FunFam" id="2.40.50.770:FF:000002">
    <property type="entry name" value="recQ-mediated genome instability protein 1"/>
    <property type="match status" value="1"/>
</dbReference>
<evidence type="ECO:0000313" key="5">
    <source>
        <dbReference type="EMBL" id="KAK3097200.1"/>
    </source>
</evidence>
<dbReference type="GO" id="GO:0000712">
    <property type="term" value="P:resolution of meiotic recombination intermediates"/>
    <property type="evidence" value="ECO:0007669"/>
    <property type="project" value="TreeGrafter"/>
</dbReference>
<comment type="similarity">
    <text evidence="1">Belongs to the RMI1 family.</text>
</comment>
<dbReference type="InterPro" id="IPR044881">
    <property type="entry name" value="RMI1_N_N_sf"/>
</dbReference>
<dbReference type="Proteomes" id="UP001186944">
    <property type="component" value="Unassembled WGS sequence"/>
</dbReference>
<dbReference type="Pfam" id="PF08585">
    <property type="entry name" value="RMI1_N_C"/>
    <property type="match status" value="1"/>
</dbReference>
<feature type="domain" description="RecQ mediated genome instability protein 1 OB-fold" evidence="3">
    <location>
        <begin position="65"/>
        <end position="193"/>
    </location>
</feature>
<sequence length="204" mass="23078">MRVNESTKAWLRSKSIYVPDDWLEACIEWINNETQDKLQLPDQLNGAVYEQWLLSDLHELQSPCLPEQLISQRKYQLNGGYALQIDSLVDVSKPYYGQMLKVKGSENENVKVTAEPPAPWEPKPTRMLMLKLTDGVTEVQGMEYRQILCLNEKIKPGTKVLIKGSVLCRNGVLMLKADNVQLLGGEVDTLVEELTPHSALQQAL</sequence>
<gene>
    <name evidence="5" type="ORF">FSP39_007388</name>
</gene>
<evidence type="ECO:0000313" key="6">
    <source>
        <dbReference type="Proteomes" id="UP001186944"/>
    </source>
</evidence>
<dbReference type="SMART" id="SM01161">
    <property type="entry name" value="DUF1767"/>
    <property type="match status" value="1"/>
</dbReference>
<dbReference type="InterPro" id="IPR042470">
    <property type="entry name" value="RMI1_N_C_sf"/>
</dbReference>
<accession>A0AA89C6T8</accession>
<dbReference type="GO" id="GO:0000724">
    <property type="term" value="P:double-strand break repair via homologous recombination"/>
    <property type="evidence" value="ECO:0007669"/>
    <property type="project" value="TreeGrafter"/>
</dbReference>
<evidence type="ECO:0000256" key="1">
    <source>
        <dbReference type="ARBA" id="ARBA00006395"/>
    </source>
</evidence>
<feature type="domain" description="RMI1 N-terminal" evidence="4">
    <location>
        <begin position="11"/>
        <end position="57"/>
    </location>
</feature>